<name>A0A6G0Q375_9STRA</name>
<proteinExistence type="predicted"/>
<sequence>MTKGAEELAVLTAVLAVEVETAAGARVVVPVVVPTVVVAVVRS</sequence>
<reference evidence="1 2" key="1">
    <citation type="submission" date="2018-09" db="EMBL/GenBank/DDBJ databases">
        <title>Genomic investigation of the strawberry pathogen Phytophthora fragariae indicates pathogenicity is determined by transcriptional variation in three key races.</title>
        <authorList>
            <person name="Adams T.M."/>
            <person name="Armitage A.D."/>
            <person name="Sobczyk M.K."/>
            <person name="Bates H.J."/>
            <person name="Dunwell J.M."/>
            <person name="Nellist C.F."/>
            <person name="Harrison R.J."/>
        </authorList>
    </citation>
    <scope>NUCLEOTIDE SEQUENCE [LARGE SCALE GENOMIC DNA]</scope>
    <source>
        <strain evidence="1 2">NOV-77</strain>
    </source>
</reference>
<accession>A0A6G0Q375</accession>
<dbReference type="AlphaFoldDB" id="A0A6G0Q375"/>
<dbReference type="Proteomes" id="UP000486351">
    <property type="component" value="Unassembled WGS sequence"/>
</dbReference>
<comment type="caution">
    <text evidence="1">The sequence shown here is derived from an EMBL/GenBank/DDBJ whole genome shotgun (WGS) entry which is preliminary data.</text>
</comment>
<organism evidence="1 2">
    <name type="scientific">Phytophthora fragariae</name>
    <dbReference type="NCBI Taxonomy" id="53985"/>
    <lineage>
        <taxon>Eukaryota</taxon>
        <taxon>Sar</taxon>
        <taxon>Stramenopiles</taxon>
        <taxon>Oomycota</taxon>
        <taxon>Peronosporomycetes</taxon>
        <taxon>Peronosporales</taxon>
        <taxon>Peronosporaceae</taxon>
        <taxon>Phytophthora</taxon>
    </lineage>
</organism>
<gene>
    <name evidence="1" type="ORF">PF008_g31293</name>
</gene>
<evidence type="ECO:0000313" key="2">
    <source>
        <dbReference type="Proteomes" id="UP000486351"/>
    </source>
</evidence>
<dbReference type="EMBL" id="QXFY01006790">
    <property type="protein sequence ID" value="KAE9267724.1"/>
    <property type="molecule type" value="Genomic_DNA"/>
</dbReference>
<evidence type="ECO:0000313" key="1">
    <source>
        <dbReference type="EMBL" id="KAE9267724.1"/>
    </source>
</evidence>
<protein>
    <submittedName>
        <fullName evidence="1">Uncharacterized protein</fullName>
    </submittedName>
</protein>